<evidence type="ECO:0000256" key="6">
    <source>
        <dbReference type="SAM" id="Phobius"/>
    </source>
</evidence>
<feature type="transmembrane region" description="Helical" evidence="6">
    <location>
        <begin position="313"/>
        <end position="346"/>
    </location>
</feature>
<reference evidence="7 8" key="1">
    <citation type="submission" date="2019-12" db="EMBL/GenBank/DDBJ databases">
        <title>Novel species isolated from a subtropical stream in China.</title>
        <authorList>
            <person name="Lu H."/>
        </authorList>
    </citation>
    <scope>NUCLEOTIDE SEQUENCE [LARGE SCALE GENOMIC DNA]</scope>
    <source>
        <strain evidence="7 8">DS3</strain>
    </source>
</reference>
<dbReference type="AlphaFoldDB" id="A0A6N9HCH6"/>
<comment type="subcellular location">
    <subcellularLocation>
        <location evidence="1">Membrane</location>
        <topology evidence="1">Multi-pass membrane protein</topology>
    </subcellularLocation>
</comment>
<organism evidence="7 8">
    <name type="scientific">Pseudoduganella guangdongensis</name>
    <dbReference type="NCBI Taxonomy" id="2692179"/>
    <lineage>
        <taxon>Bacteria</taxon>
        <taxon>Pseudomonadati</taxon>
        <taxon>Pseudomonadota</taxon>
        <taxon>Betaproteobacteria</taxon>
        <taxon>Burkholderiales</taxon>
        <taxon>Oxalobacteraceae</taxon>
        <taxon>Telluria group</taxon>
        <taxon>Pseudoduganella</taxon>
    </lineage>
</organism>
<proteinExistence type="inferred from homology"/>
<evidence type="ECO:0000256" key="3">
    <source>
        <dbReference type="ARBA" id="ARBA00022692"/>
    </source>
</evidence>
<dbReference type="InterPro" id="IPR002549">
    <property type="entry name" value="AI-2E-like"/>
</dbReference>
<evidence type="ECO:0000256" key="5">
    <source>
        <dbReference type="ARBA" id="ARBA00023136"/>
    </source>
</evidence>
<sequence>MPLPLSVEQKQTLFWVAVWSAFFFLLWLLGPVLTPFLAAAIIAYALNPAVDKLCRMRLLRRWKMPRSVAVSIVITLFGAAMLALMLIVVPVLQKEIPLLQAAIPAALAKLNDTLGPRLQHLGVEFTLDGATIKALVAEKMAESGDQIWAAVLNSVRAGGSAVLGWLATVTLIPVVLFYLLLDWHQLLARIAGAVPRRYIGATMDMARESDALLAQYLRGQLMVMLVLSVYYSSALAVAGFDVALPVGILSGVLVFIPYLGFGLGLLLALMAAVLQFSDWSGLVAVAVIYGVGQVIEGFILTPRLVGERIGLDPLAVIFALLAFGQLFGFVGVLLALPASALLMVGFRHLRRHYLRSSFYNA</sequence>
<protein>
    <submittedName>
        <fullName evidence="7">AI-2E family transporter</fullName>
    </submittedName>
</protein>
<feature type="transmembrane region" description="Helical" evidence="6">
    <location>
        <begin position="221"/>
        <end position="240"/>
    </location>
</feature>
<keyword evidence="4 6" id="KW-1133">Transmembrane helix</keyword>
<dbReference type="Proteomes" id="UP000448575">
    <property type="component" value="Unassembled WGS sequence"/>
</dbReference>
<feature type="transmembrane region" description="Helical" evidence="6">
    <location>
        <begin position="162"/>
        <end position="181"/>
    </location>
</feature>
<dbReference type="GO" id="GO:0055085">
    <property type="term" value="P:transmembrane transport"/>
    <property type="evidence" value="ECO:0007669"/>
    <property type="project" value="TreeGrafter"/>
</dbReference>
<dbReference type="PANTHER" id="PTHR21716">
    <property type="entry name" value="TRANSMEMBRANE PROTEIN"/>
    <property type="match status" value="1"/>
</dbReference>
<evidence type="ECO:0000256" key="4">
    <source>
        <dbReference type="ARBA" id="ARBA00022989"/>
    </source>
</evidence>
<dbReference type="GO" id="GO:0016020">
    <property type="term" value="C:membrane"/>
    <property type="evidence" value="ECO:0007669"/>
    <property type="project" value="UniProtKB-SubCell"/>
</dbReference>
<dbReference type="PANTHER" id="PTHR21716:SF64">
    <property type="entry name" value="AI-2 TRANSPORT PROTEIN TQSA"/>
    <property type="match status" value="1"/>
</dbReference>
<dbReference type="RefSeq" id="WP_161023727.1">
    <property type="nucleotide sequence ID" value="NZ_WWCJ01000001.1"/>
</dbReference>
<evidence type="ECO:0000313" key="7">
    <source>
        <dbReference type="EMBL" id="MYN00713.1"/>
    </source>
</evidence>
<feature type="transmembrane region" description="Helical" evidence="6">
    <location>
        <begin position="67"/>
        <end position="89"/>
    </location>
</feature>
<evidence type="ECO:0000256" key="2">
    <source>
        <dbReference type="ARBA" id="ARBA00009773"/>
    </source>
</evidence>
<keyword evidence="8" id="KW-1185">Reference proteome</keyword>
<feature type="transmembrane region" description="Helical" evidence="6">
    <location>
        <begin position="246"/>
        <end position="274"/>
    </location>
</feature>
<gene>
    <name evidence="7" type="ORF">GTP41_01230</name>
</gene>
<dbReference type="Pfam" id="PF01594">
    <property type="entry name" value="AI-2E_transport"/>
    <property type="match status" value="1"/>
</dbReference>
<evidence type="ECO:0000313" key="8">
    <source>
        <dbReference type="Proteomes" id="UP000448575"/>
    </source>
</evidence>
<accession>A0A6N9HCH6</accession>
<keyword evidence="5 6" id="KW-0472">Membrane</keyword>
<feature type="transmembrane region" description="Helical" evidence="6">
    <location>
        <begin position="13"/>
        <end position="46"/>
    </location>
</feature>
<dbReference type="EMBL" id="WWCJ01000001">
    <property type="protein sequence ID" value="MYN00713.1"/>
    <property type="molecule type" value="Genomic_DNA"/>
</dbReference>
<comment type="caution">
    <text evidence="7">The sequence shown here is derived from an EMBL/GenBank/DDBJ whole genome shotgun (WGS) entry which is preliminary data.</text>
</comment>
<keyword evidence="3 6" id="KW-0812">Transmembrane</keyword>
<comment type="similarity">
    <text evidence="2">Belongs to the autoinducer-2 exporter (AI-2E) (TC 2.A.86) family.</text>
</comment>
<evidence type="ECO:0000256" key="1">
    <source>
        <dbReference type="ARBA" id="ARBA00004141"/>
    </source>
</evidence>
<name>A0A6N9HCH6_9BURK</name>
<feature type="transmembrane region" description="Helical" evidence="6">
    <location>
        <begin position="281"/>
        <end position="301"/>
    </location>
</feature>